<reference evidence="2" key="2">
    <citation type="submission" date="2015-03" db="EMBL/GenBank/DDBJ databases">
        <authorList>
            <person name="Deng P."/>
            <person name="Lu S."/>
        </authorList>
    </citation>
    <scope>NUCLEOTIDE SEQUENCE [LARGE SCALE GENOMIC DNA]</scope>
    <source>
        <strain evidence="2">UFB2</strain>
    </source>
</reference>
<dbReference type="EMBL" id="CP011020">
    <property type="protein sequence ID" value="AKJ97179.1"/>
    <property type="molecule type" value="Genomic_DNA"/>
</dbReference>
<organism evidence="1 2">
    <name type="scientific">Pseudomonas chlororaphis</name>
    <dbReference type="NCBI Taxonomy" id="587753"/>
    <lineage>
        <taxon>Bacteria</taxon>
        <taxon>Pseudomonadati</taxon>
        <taxon>Pseudomonadota</taxon>
        <taxon>Gammaproteobacteria</taxon>
        <taxon>Pseudomonadales</taxon>
        <taxon>Pseudomonadaceae</taxon>
        <taxon>Pseudomonas</taxon>
    </lineage>
</organism>
<accession>A0A0G3G9R1</accession>
<sequence>MHASCQQLLRAFSWMTSGGLEQPYIRKLSVQLSILTVAPLQTLGDTLSTTVKATPCTIRSRIVSASLSRSVRDVIKRLLTQESMTMNQSVPLHPGSPYEAFADRGALVFPPPSGVETERFPGSVVQLPDGKIFAAFMAPGLQLELWRFTADGKPDQSYGNGGGLQMPDSGFFSVTDVAILAEGKVLVYGLGREQTTVRLMCVTSEGVLEPDFGDGGFAWAPVPIGMLTTARIALLPDGRVIGAGHGPYSSGASWLMRFTVDGEIDHSFGELGVVLLAPVGLRGPLVVLHSGHILATGVINGESALVAKYRLDGCLEPAFGSGGYVTFVPVDGRPAMLQALALQSDGKLVAVGGIGIEGAHTTDAVVLRLNSDGSFDNTFNGGQPLVAIELGIDSGDAKAVAIQTDGKIVVGGQTAGLEQGVLFRLERSGALDHSFGFPSFDGSPEYMGWTHTVDAGFFEQVSRLAFTSDGNLLVLGTTRLYVELPFERQYISKYLL</sequence>
<dbReference type="Proteomes" id="UP000035212">
    <property type="component" value="Chromosome"/>
</dbReference>
<evidence type="ECO:0000313" key="2">
    <source>
        <dbReference type="Proteomes" id="UP000035212"/>
    </source>
</evidence>
<evidence type="ECO:0000313" key="1">
    <source>
        <dbReference type="EMBL" id="AKJ97179.1"/>
    </source>
</evidence>
<name>A0A0G3G9R1_9PSED</name>
<gene>
    <name evidence="1" type="ORF">VM99_03620</name>
</gene>
<proteinExistence type="predicted"/>
<reference evidence="1 2" key="1">
    <citation type="journal article" date="2015" name="Stand. Genomic Sci.">
        <title>Complete genome of Pseudomonas chlororaphis strain UFB2, a soil bacterium with antibacterial activity against bacterial canker pathogen of tomato.</title>
        <authorList>
            <person name="Deng P."/>
            <person name="Wang X."/>
            <person name="Baird S.M."/>
            <person name="Lu S.E."/>
        </authorList>
    </citation>
    <scope>NUCLEOTIDE SEQUENCE [LARGE SCALE GENOMIC DNA]</scope>
    <source>
        <strain evidence="1 2">UFB2</strain>
    </source>
</reference>
<evidence type="ECO:0008006" key="3">
    <source>
        <dbReference type="Google" id="ProtNLM"/>
    </source>
</evidence>
<dbReference type="NCBIfam" id="TIGR02608">
    <property type="entry name" value="delta_60_rpt"/>
    <property type="match status" value="6"/>
</dbReference>
<dbReference type="InterPro" id="IPR013431">
    <property type="entry name" value="Delta_60_rpt"/>
</dbReference>
<dbReference type="AlphaFoldDB" id="A0A0G3G9R1"/>
<protein>
    <recommendedName>
        <fullName evidence="3">Delta-60 repeat domain-containing protein</fullName>
    </recommendedName>
</protein>
<dbReference type="PATRIC" id="fig|587753.11.peg.748"/>
<dbReference type="Pfam" id="PF17164">
    <property type="entry name" value="DUF5122"/>
    <property type="match status" value="2"/>
</dbReference>
<dbReference type="SUPFAM" id="SSF101898">
    <property type="entry name" value="NHL repeat"/>
    <property type="match status" value="1"/>
</dbReference>
<dbReference type="Gene3D" id="2.80.10.50">
    <property type="match status" value="2"/>
</dbReference>